<dbReference type="AlphaFoldDB" id="A0A378Y2B5"/>
<name>A0A378Y2B5_PAEPO</name>
<dbReference type="GO" id="GO:0008198">
    <property type="term" value="F:ferrous iron binding"/>
    <property type="evidence" value="ECO:0007669"/>
    <property type="project" value="InterPro"/>
</dbReference>
<dbReference type="GO" id="GO:0016702">
    <property type="term" value="F:oxidoreductase activity, acting on single donors with incorporation of molecular oxygen, incorporation of two atoms of oxygen"/>
    <property type="evidence" value="ECO:0007669"/>
    <property type="project" value="UniProtKB-ARBA"/>
</dbReference>
<dbReference type="PANTHER" id="PTHR30096">
    <property type="entry name" value="4,5-DOPA DIOXYGENASE EXTRADIOL-LIKE PROTEIN"/>
    <property type="match status" value="1"/>
</dbReference>
<dbReference type="RefSeq" id="WP_019687919.1">
    <property type="nucleotide sequence ID" value="NZ_CP036496.1"/>
</dbReference>
<dbReference type="InterPro" id="IPR014436">
    <property type="entry name" value="Extradiol_dOase_DODA"/>
</dbReference>
<evidence type="ECO:0000256" key="1">
    <source>
        <dbReference type="ARBA" id="ARBA00001947"/>
    </source>
</evidence>
<sequence length="255" mass="28848">MIPSLFLAHGSPMLAIEQTDYTAFLDQLGKSIHPKAIVIFTAHWETQMLTISSMDDIYDTIYDFGGFPPELYEVKYPAHGSVELANKLKKLYEQNGIEVQTDHVRGLDHGSWTLLHRMYPEADIPVVQISVNPYLSPKAQFAIGEVLRELGEQDILVIGSGVTVHNLRIVKWGETKTERWAIDFDDWIIEKVQSGDIEALDHYESEAPYARQAVPRAEHFVPLFIAMGSGDPANKAKVIHRSYEMGNLSYLCLQF</sequence>
<dbReference type="SUPFAM" id="SSF53213">
    <property type="entry name" value="LigB-like"/>
    <property type="match status" value="1"/>
</dbReference>
<dbReference type="GeneID" id="93346879"/>
<proteinExistence type="inferred from homology"/>
<keyword evidence="3" id="KW-0479">Metal-binding</keyword>
<dbReference type="Gene3D" id="3.40.830.10">
    <property type="entry name" value="LigB-like"/>
    <property type="match status" value="1"/>
</dbReference>
<dbReference type="InterPro" id="IPR004183">
    <property type="entry name" value="Xdiol_dOase_suB"/>
</dbReference>
<dbReference type="CDD" id="cd07363">
    <property type="entry name" value="45_DOPA_Dioxygenase"/>
    <property type="match status" value="1"/>
</dbReference>
<feature type="domain" description="Extradiol ring-cleavage dioxygenase class III enzyme subunit B" evidence="6">
    <location>
        <begin position="5"/>
        <end position="250"/>
    </location>
</feature>
<evidence type="ECO:0000256" key="3">
    <source>
        <dbReference type="ARBA" id="ARBA00022723"/>
    </source>
</evidence>
<reference evidence="7 8" key="1">
    <citation type="submission" date="2018-06" db="EMBL/GenBank/DDBJ databases">
        <authorList>
            <consortium name="Pathogen Informatics"/>
            <person name="Doyle S."/>
        </authorList>
    </citation>
    <scope>NUCLEOTIDE SEQUENCE [LARGE SCALE GENOMIC DNA]</scope>
    <source>
        <strain evidence="7 8">NCTC10343</strain>
    </source>
</reference>
<evidence type="ECO:0000313" key="7">
    <source>
        <dbReference type="EMBL" id="SUA70660.1"/>
    </source>
</evidence>
<evidence type="ECO:0000256" key="4">
    <source>
        <dbReference type="ARBA" id="ARBA00022833"/>
    </source>
</evidence>
<keyword evidence="7" id="KW-0223">Dioxygenase</keyword>
<keyword evidence="4" id="KW-0862">Zinc</keyword>
<gene>
    <name evidence="7" type="primary">ygiD_2</name>
    <name evidence="7" type="ORF">NCTC10343_03536</name>
</gene>
<protein>
    <submittedName>
        <fullName evidence="7">4,5-DOPA dioxygenase extradiol-like protein</fullName>
        <ecNumber evidence="7">1.13.-.-</ecNumber>
    </submittedName>
</protein>
<evidence type="ECO:0000313" key="8">
    <source>
        <dbReference type="Proteomes" id="UP000254400"/>
    </source>
</evidence>
<dbReference type="PANTHER" id="PTHR30096:SF0">
    <property type="entry name" value="4,5-DOPA DIOXYGENASE EXTRADIOL-LIKE PROTEIN"/>
    <property type="match status" value="1"/>
</dbReference>
<keyword evidence="5 7" id="KW-0560">Oxidoreductase</keyword>
<comment type="cofactor">
    <cofactor evidence="1">
        <name>Zn(2+)</name>
        <dbReference type="ChEBI" id="CHEBI:29105"/>
    </cofactor>
</comment>
<dbReference type="GO" id="GO:0008270">
    <property type="term" value="F:zinc ion binding"/>
    <property type="evidence" value="ECO:0007669"/>
    <property type="project" value="InterPro"/>
</dbReference>
<accession>A0A378Y2B5</accession>
<evidence type="ECO:0000256" key="2">
    <source>
        <dbReference type="ARBA" id="ARBA00007581"/>
    </source>
</evidence>
<evidence type="ECO:0000259" key="6">
    <source>
        <dbReference type="Pfam" id="PF02900"/>
    </source>
</evidence>
<dbReference type="EC" id="1.13.-.-" evidence="7"/>
<dbReference type="Proteomes" id="UP000254400">
    <property type="component" value="Unassembled WGS sequence"/>
</dbReference>
<dbReference type="Pfam" id="PF02900">
    <property type="entry name" value="LigB"/>
    <property type="match status" value="1"/>
</dbReference>
<dbReference type="PIRSF" id="PIRSF006157">
    <property type="entry name" value="Doxgns_DODA"/>
    <property type="match status" value="1"/>
</dbReference>
<comment type="similarity">
    <text evidence="2">Belongs to the DODA-type extradiol aromatic ring-opening dioxygenase family.</text>
</comment>
<dbReference type="EMBL" id="UGSC01000001">
    <property type="protein sequence ID" value="SUA70660.1"/>
    <property type="molecule type" value="Genomic_DNA"/>
</dbReference>
<evidence type="ECO:0000256" key="5">
    <source>
        <dbReference type="ARBA" id="ARBA00023002"/>
    </source>
</evidence>
<organism evidence="7 8">
    <name type="scientific">Paenibacillus polymyxa</name>
    <name type="common">Bacillus polymyxa</name>
    <dbReference type="NCBI Taxonomy" id="1406"/>
    <lineage>
        <taxon>Bacteria</taxon>
        <taxon>Bacillati</taxon>
        <taxon>Bacillota</taxon>
        <taxon>Bacilli</taxon>
        <taxon>Bacillales</taxon>
        <taxon>Paenibacillaceae</taxon>
        <taxon>Paenibacillus</taxon>
    </lineage>
</organism>